<dbReference type="InterPro" id="IPR001128">
    <property type="entry name" value="Cyt_P450"/>
</dbReference>
<dbReference type="SUPFAM" id="SSF48264">
    <property type="entry name" value="Cytochrome P450"/>
    <property type="match status" value="1"/>
</dbReference>
<accession>A0A9W6TTE6</accession>
<dbReference type="AlphaFoldDB" id="A0A9W6TTE6"/>
<evidence type="ECO:0000256" key="4">
    <source>
        <dbReference type="ARBA" id="ARBA00023004"/>
    </source>
</evidence>
<evidence type="ECO:0000256" key="1">
    <source>
        <dbReference type="ARBA" id="ARBA00010617"/>
    </source>
</evidence>
<name>A0A9W6TTE6_9STRA</name>
<evidence type="ECO:0000313" key="7">
    <source>
        <dbReference type="EMBL" id="GMF18949.1"/>
    </source>
</evidence>
<dbReference type="InterPro" id="IPR002401">
    <property type="entry name" value="Cyt_P450_E_grp-I"/>
</dbReference>
<reference evidence="7" key="1">
    <citation type="submission" date="2023-04" db="EMBL/GenBank/DDBJ databases">
        <title>Phytophthora lilii NBRC 32176.</title>
        <authorList>
            <person name="Ichikawa N."/>
            <person name="Sato H."/>
            <person name="Tonouchi N."/>
        </authorList>
    </citation>
    <scope>NUCLEOTIDE SEQUENCE</scope>
    <source>
        <strain evidence="7">NBRC 32176</strain>
    </source>
</reference>
<dbReference type="InterPro" id="IPR017972">
    <property type="entry name" value="Cyt_P450_CS"/>
</dbReference>
<evidence type="ECO:0000256" key="3">
    <source>
        <dbReference type="ARBA" id="ARBA00023002"/>
    </source>
</evidence>
<dbReference type="PROSITE" id="PS00086">
    <property type="entry name" value="CYTOCHROME_P450"/>
    <property type="match status" value="1"/>
</dbReference>
<evidence type="ECO:0000256" key="2">
    <source>
        <dbReference type="ARBA" id="ARBA00022723"/>
    </source>
</evidence>
<dbReference type="CDD" id="cd11064">
    <property type="entry name" value="CYP86A"/>
    <property type="match status" value="1"/>
</dbReference>
<sequence length="580" mass="65697">MAPLLTCGDLRSLRSPAGLVVCSHFHFGFAETRAPAPPKLTSPRETLLSMKLVTQFPADDKRDAVVATAAVVTLGLLVSYLSRQSDKKTTRKMAHVPKSTLPLLGNMLDMANNLPRFHDWISEQSAEFNNEPWTLQIPGKEPWIVLSSPELFEDVLKTQADNFLRGPVSHHQAYDVLGNGLSVSDGDAWFYQRKTASHLFSMQMMRTVMEDTVREKLHVFLDVLNEYAARGNPFGLKKELSHFTMDVFSRIGFGVELDTLKNTFDREEDHEFLEAFNVASVAFGVRIQTPTWLWELKKFLNVGWEKILMDNCKKFQDFIDSFIIKAIAERGEKKARDLVSLFLESKIDTAELEIEEDEATIMRDMAITFIFAGKDSTAHSMGWFVVNMNRYPDVLRKIREEMREKVPGLLTGEIQVPTTAQIQELVYLEAVIRESIRLYPSTGFIMRQATEATTLSDGTFVDKEVSVLLPSYANARNPRTWGEDAHDFKPERFIDPDTGKLRTFSPFVFSSFGSGPHICLGMKFALMEIKLSLATLFSKYDFKTVENPWAMTYDFSLTIPVKGPMEVEVTPLTFPSAEST</sequence>
<proteinExistence type="inferred from homology"/>
<keyword evidence="6" id="KW-0503">Monooxygenase</keyword>
<keyword evidence="4 5" id="KW-0408">Iron</keyword>
<dbReference type="GO" id="GO:0006629">
    <property type="term" value="P:lipid metabolic process"/>
    <property type="evidence" value="ECO:0007669"/>
    <property type="project" value="UniProtKB-ARBA"/>
</dbReference>
<dbReference type="GO" id="GO:0004497">
    <property type="term" value="F:monooxygenase activity"/>
    <property type="evidence" value="ECO:0007669"/>
    <property type="project" value="UniProtKB-KW"/>
</dbReference>
<dbReference type="OrthoDB" id="1470350at2759"/>
<dbReference type="EMBL" id="BSXW01000331">
    <property type="protein sequence ID" value="GMF18949.1"/>
    <property type="molecule type" value="Genomic_DNA"/>
</dbReference>
<dbReference type="GO" id="GO:0016705">
    <property type="term" value="F:oxidoreductase activity, acting on paired donors, with incorporation or reduction of molecular oxygen"/>
    <property type="evidence" value="ECO:0007669"/>
    <property type="project" value="InterPro"/>
</dbReference>
<dbReference type="Gene3D" id="1.10.630.10">
    <property type="entry name" value="Cytochrome P450"/>
    <property type="match status" value="1"/>
</dbReference>
<evidence type="ECO:0000313" key="8">
    <source>
        <dbReference type="Proteomes" id="UP001165083"/>
    </source>
</evidence>
<dbReference type="GO" id="GO:0020037">
    <property type="term" value="F:heme binding"/>
    <property type="evidence" value="ECO:0007669"/>
    <property type="project" value="InterPro"/>
</dbReference>
<evidence type="ECO:0000256" key="5">
    <source>
        <dbReference type="PIRSR" id="PIRSR602401-1"/>
    </source>
</evidence>
<protein>
    <submittedName>
        <fullName evidence="7">Unnamed protein product</fullName>
    </submittedName>
</protein>
<keyword evidence="2 5" id="KW-0479">Metal-binding</keyword>
<keyword evidence="8" id="KW-1185">Reference proteome</keyword>
<dbReference type="Pfam" id="PF00067">
    <property type="entry name" value="p450"/>
    <property type="match status" value="1"/>
</dbReference>
<dbReference type="GO" id="GO:0005506">
    <property type="term" value="F:iron ion binding"/>
    <property type="evidence" value="ECO:0007669"/>
    <property type="project" value="InterPro"/>
</dbReference>
<gene>
    <name evidence="7" type="ORF">Plil01_000717100</name>
</gene>
<dbReference type="PRINTS" id="PR00385">
    <property type="entry name" value="P450"/>
</dbReference>
<comment type="caution">
    <text evidence="7">The sequence shown here is derived from an EMBL/GenBank/DDBJ whole genome shotgun (WGS) entry which is preliminary data.</text>
</comment>
<comment type="similarity">
    <text evidence="1 6">Belongs to the cytochrome P450 family.</text>
</comment>
<keyword evidence="3 6" id="KW-0560">Oxidoreductase</keyword>
<dbReference type="PANTHER" id="PTHR24296">
    <property type="entry name" value="CYTOCHROME P450"/>
    <property type="match status" value="1"/>
</dbReference>
<evidence type="ECO:0000256" key="6">
    <source>
        <dbReference type="RuleBase" id="RU000461"/>
    </source>
</evidence>
<dbReference type="Proteomes" id="UP001165083">
    <property type="component" value="Unassembled WGS sequence"/>
</dbReference>
<dbReference type="PRINTS" id="PR00463">
    <property type="entry name" value="EP450I"/>
</dbReference>
<dbReference type="InterPro" id="IPR036396">
    <property type="entry name" value="Cyt_P450_sf"/>
</dbReference>
<organism evidence="7 8">
    <name type="scientific">Phytophthora lilii</name>
    <dbReference type="NCBI Taxonomy" id="2077276"/>
    <lineage>
        <taxon>Eukaryota</taxon>
        <taxon>Sar</taxon>
        <taxon>Stramenopiles</taxon>
        <taxon>Oomycota</taxon>
        <taxon>Peronosporomycetes</taxon>
        <taxon>Peronosporales</taxon>
        <taxon>Peronosporaceae</taxon>
        <taxon>Phytophthora</taxon>
    </lineage>
</organism>
<comment type="cofactor">
    <cofactor evidence="5">
        <name>heme</name>
        <dbReference type="ChEBI" id="CHEBI:30413"/>
    </cofactor>
</comment>
<keyword evidence="5 6" id="KW-0349">Heme</keyword>
<feature type="binding site" description="axial binding residue" evidence="5">
    <location>
        <position position="519"/>
    </location>
    <ligand>
        <name>heme</name>
        <dbReference type="ChEBI" id="CHEBI:30413"/>
    </ligand>
    <ligandPart>
        <name>Fe</name>
        <dbReference type="ChEBI" id="CHEBI:18248"/>
    </ligandPart>
</feature>